<dbReference type="CDD" id="cd06261">
    <property type="entry name" value="TM_PBP2"/>
    <property type="match status" value="1"/>
</dbReference>
<comment type="subcellular location">
    <subcellularLocation>
        <location evidence="1">Cell membrane</location>
        <topology evidence="1">Multi-pass membrane protein</topology>
    </subcellularLocation>
</comment>
<feature type="transmembrane region" description="Helical" evidence="8">
    <location>
        <begin position="203"/>
        <end position="223"/>
    </location>
</feature>
<evidence type="ECO:0000313" key="10">
    <source>
        <dbReference type="EMBL" id="KKM68365.1"/>
    </source>
</evidence>
<dbReference type="PANTHER" id="PTHR30193">
    <property type="entry name" value="ABC TRANSPORTER PERMEASE PROTEIN"/>
    <property type="match status" value="1"/>
</dbReference>
<dbReference type="Pfam" id="PF00528">
    <property type="entry name" value="BPD_transp_1"/>
    <property type="match status" value="1"/>
</dbReference>
<dbReference type="GO" id="GO:0005886">
    <property type="term" value="C:plasma membrane"/>
    <property type="evidence" value="ECO:0007669"/>
    <property type="project" value="UniProtKB-SubCell"/>
</dbReference>
<organism evidence="10">
    <name type="scientific">marine sediment metagenome</name>
    <dbReference type="NCBI Taxonomy" id="412755"/>
    <lineage>
        <taxon>unclassified sequences</taxon>
        <taxon>metagenomes</taxon>
        <taxon>ecological metagenomes</taxon>
    </lineage>
</organism>
<dbReference type="AlphaFoldDB" id="A0A0F9LVJ7"/>
<evidence type="ECO:0000256" key="8">
    <source>
        <dbReference type="SAM" id="Phobius"/>
    </source>
</evidence>
<feature type="transmembrane region" description="Helical" evidence="8">
    <location>
        <begin position="258"/>
        <end position="279"/>
    </location>
</feature>
<evidence type="ECO:0000256" key="7">
    <source>
        <dbReference type="SAM" id="MobiDB-lite"/>
    </source>
</evidence>
<dbReference type="PROSITE" id="PS50928">
    <property type="entry name" value="ABC_TM1"/>
    <property type="match status" value="1"/>
</dbReference>
<comment type="caution">
    <text evidence="10">The sequence shown here is derived from an EMBL/GenBank/DDBJ whole genome shotgun (WGS) entry which is preliminary data.</text>
</comment>
<feature type="transmembrane region" description="Helical" evidence="8">
    <location>
        <begin position="300"/>
        <end position="322"/>
    </location>
</feature>
<feature type="transmembrane region" description="Helical" evidence="8">
    <location>
        <begin position="364"/>
        <end position="383"/>
    </location>
</feature>
<reference evidence="10" key="1">
    <citation type="journal article" date="2015" name="Nature">
        <title>Complex archaea that bridge the gap between prokaryotes and eukaryotes.</title>
        <authorList>
            <person name="Spang A."/>
            <person name="Saw J.H."/>
            <person name="Jorgensen S.L."/>
            <person name="Zaremba-Niedzwiedzka K."/>
            <person name="Martijn J."/>
            <person name="Lind A.E."/>
            <person name="van Eijk R."/>
            <person name="Schleper C."/>
            <person name="Guy L."/>
            <person name="Ettema T.J."/>
        </authorList>
    </citation>
    <scope>NUCLEOTIDE SEQUENCE</scope>
</reference>
<keyword evidence="4 8" id="KW-0812">Transmembrane</keyword>
<feature type="domain" description="ABC transmembrane type-1" evidence="9">
    <location>
        <begin position="169"/>
        <end position="382"/>
    </location>
</feature>
<dbReference type="Gene3D" id="1.10.3720.10">
    <property type="entry name" value="MetI-like"/>
    <property type="match status" value="2"/>
</dbReference>
<protein>
    <recommendedName>
        <fullName evidence="9">ABC transmembrane type-1 domain-containing protein</fullName>
    </recommendedName>
</protein>
<evidence type="ECO:0000256" key="1">
    <source>
        <dbReference type="ARBA" id="ARBA00004651"/>
    </source>
</evidence>
<keyword evidence="2" id="KW-0813">Transport</keyword>
<dbReference type="InterPro" id="IPR051393">
    <property type="entry name" value="ABC_transporter_permease"/>
</dbReference>
<dbReference type="InterPro" id="IPR000515">
    <property type="entry name" value="MetI-like"/>
</dbReference>
<evidence type="ECO:0000259" key="9">
    <source>
        <dbReference type="PROSITE" id="PS50928"/>
    </source>
</evidence>
<feature type="transmembrane region" description="Helical" evidence="8">
    <location>
        <begin position="38"/>
        <end position="65"/>
    </location>
</feature>
<dbReference type="SUPFAM" id="SSF161098">
    <property type="entry name" value="MetI-like"/>
    <property type="match status" value="1"/>
</dbReference>
<dbReference type="EMBL" id="LAZR01010180">
    <property type="protein sequence ID" value="KKM68365.1"/>
    <property type="molecule type" value="Genomic_DNA"/>
</dbReference>
<keyword evidence="3" id="KW-1003">Cell membrane</keyword>
<feature type="transmembrane region" description="Helical" evidence="8">
    <location>
        <begin position="169"/>
        <end position="191"/>
    </location>
</feature>
<proteinExistence type="predicted"/>
<keyword evidence="5 8" id="KW-1133">Transmembrane helix</keyword>
<accession>A0A0F9LVJ7</accession>
<evidence type="ECO:0000256" key="2">
    <source>
        <dbReference type="ARBA" id="ARBA00022448"/>
    </source>
</evidence>
<sequence length="391" mass="43406">MQFDDRQPQGPARSESGLETSNPVKTRWQRLTSQAERIAGSVFILPAVLVVLLLSIFPLIISFYLSLSRLRFVKGGFEIRFVGLANYVKLLFGSQKRHFLGVIADLPPAAWLVLAGVIVLIALVLWRYVRSRRFSVGGLIYRAVTMVVLSLGVWYVLRTLSSGGRPGTLVVTLIYVFVGITVQYLLGFGLALLTTQRLPGRRFFRVVFLLPMMVTPVGVAYMFRMLTDTDKGPFNPVWQALGLANFSWVNNPWGARTAVLIGDIWQWTPFMFIVLLAALESQPIESREAGLVDGASRWQMLWNITLPQLLPVSATIILIRMIEAFKIVDLPNVLTSGGPGTATESLTLHSFFAWRAFDLGGSAAIAYMLLFVIIGIGISYVNLVHRPAMEG</sequence>
<evidence type="ECO:0000256" key="5">
    <source>
        <dbReference type="ARBA" id="ARBA00022989"/>
    </source>
</evidence>
<name>A0A0F9LVJ7_9ZZZZ</name>
<dbReference type="InterPro" id="IPR035906">
    <property type="entry name" value="MetI-like_sf"/>
</dbReference>
<gene>
    <name evidence="10" type="ORF">LCGC14_1461610</name>
</gene>
<feature type="transmembrane region" description="Helical" evidence="8">
    <location>
        <begin position="109"/>
        <end position="127"/>
    </location>
</feature>
<keyword evidence="6 8" id="KW-0472">Membrane</keyword>
<feature type="region of interest" description="Disordered" evidence="7">
    <location>
        <begin position="1"/>
        <end position="22"/>
    </location>
</feature>
<dbReference type="GO" id="GO:0055085">
    <property type="term" value="P:transmembrane transport"/>
    <property type="evidence" value="ECO:0007669"/>
    <property type="project" value="InterPro"/>
</dbReference>
<evidence type="ECO:0000256" key="6">
    <source>
        <dbReference type="ARBA" id="ARBA00023136"/>
    </source>
</evidence>
<feature type="transmembrane region" description="Helical" evidence="8">
    <location>
        <begin position="139"/>
        <end position="157"/>
    </location>
</feature>
<evidence type="ECO:0000256" key="3">
    <source>
        <dbReference type="ARBA" id="ARBA00022475"/>
    </source>
</evidence>
<evidence type="ECO:0000256" key="4">
    <source>
        <dbReference type="ARBA" id="ARBA00022692"/>
    </source>
</evidence>
<dbReference type="PANTHER" id="PTHR30193:SF37">
    <property type="entry name" value="INNER MEMBRANE ABC TRANSPORTER PERMEASE PROTEIN YCJO"/>
    <property type="match status" value="1"/>
</dbReference>